<keyword evidence="2" id="KW-1185">Reference proteome</keyword>
<comment type="caution">
    <text evidence="1">The sequence shown here is derived from an EMBL/GenBank/DDBJ whole genome shotgun (WGS) entry which is preliminary data.</text>
</comment>
<dbReference type="EMBL" id="JARBDR010000910">
    <property type="protein sequence ID" value="KAJ8303707.1"/>
    <property type="molecule type" value="Genomic_DNA"/>
</dbReference>
<proteinExistence type="predicted"/>
<evidence type="ECO:0000313" key="2">
    <source>
        <dbReference type="Proteomes" id="UP001217089"/>
    </source>
</evidence>
<sequence length="115" mass="13225">MYIKHQFMKYVQGLSSDQKILIIYDGHKYSVGSLASKAYVQALSAENLKSAFRKTGIYPLDAKVIDPQVLMPSTINCNKENVQQFPLKNTLLWTLIKEMKIILWLTQMIIINFAK</sequence>
<organism evidence="1 2">
    <name type="scientific">Tegillarca granosa</name>
    <name type="common">Malaysian cockle</name>
    <name type="synonym">Anadara granosa</name>
    <dbReference type="NCBI Taxonomy" id="220873"/>
    <lineage>
        <taxon>Eukaryota</taxon>
        <taxon>Metazoa</taxon>
        <taxon>Spiralia</taxon>
        <taxon>Lophotrochozoa</taxon>
        <taxon>Mollusca</taxon>
        <taxon>Bivalvia</taxon>
        <taxon>Autobranchia</taxon>
        <taxon>Pteriomorphia</taxon>
        <taxon>Arcoida</taxon>
        <taxon>Arcoidea</taxon>
        <taxon>Arcidae</taxon>
        <taxon>Tegillarca</taxon>
    </lineage>
</organism>
<name>A0ABQ9EIF0_TEGGR</name>
<reference evidence="1 2" key="1">
    <citation type="submission" date="2022-12" db="EMBL/GenBank/DDBJ databases">
        <title>Chromosome-level genome of Tegillarca granosa.</title>
        <authorList>
            <person name="Kim J."/>
        </authorList>
    </citation>
    <scope>NUCLEOTIDE SEQUENCE [LARGE SCALE GENOMIC DNA]</scope>
    <source>
        <strain evidence="1">Teg-2019</strain>
        <tissue evidence="1">Adductor muscle</tissue>
    </source>
</reference>
<gene>
    <name evidence="1" type="ORF">KUTeg_018739</name>
</gene>
<dbReference type="Proteomes" id="UP001217089">
    <property type="component" value="Unassembled WGS sequence"/>
</dbReference>
<accession>A0ABQ9EIF0</accession>
<evidence type="ECO:0000313" key="1">
    <source>
        <dbReference type="EMBL" id="KAJ8303707.1"/>
    </source>
</evidence>
<protein>
    <submittedName>
        <fullName evidence="1">Uncharacterized protein</fullName>
    </submittedName>
</protein>